<evidence type="ECO:0000313" key="2">
    <source>
        <dbReference type="Proteomes" id="UP000199048"/>
    </source>
</evidence>
<dbReference type="STRING" id="582667.SAMN05192568_104171"/>
<feature type="non-terminal residue" evidence="1">
    <location>
        <position position="34"/>
    </location>
</feature>
<organism evidence="1 2">
    <name type="scientific">Methylobacterium pseudosasicola</name>
    <dbReference type="NCBI Taxonomy" id="582667"/>
    <lineage>
        <taxon>Bacteria</taxon>
        <taxon>Pseudomonadati</taxon>
        <taxon>Pseudomonadota</taxon>
        <taxon>Alphaproteobacteria</taxon>
        <taxon>Hyphomicrobiales</taxon>
        <taxon>Methylobacteriaceae</taxon>
        <taxon>Methylobacterium</taxon>
    </lineage>
</organism>
<keyword evidence="2" id="KW-1185">Reference proteome</keyword>
<sequence length="34" mass="3447">MIQSSTKNIQIPPSPILADSQSPMLGAAACAAHP</sequence>
<accession>A0A1I4SDW5</accession>
<gene>
    <name evidence="1" type="ORF">SAMN05192568_104171</name>
</gene>
<dbReference type="Proteomes" id="UP000199048">
    <property type="component" value="Unassembled WGS sequence"/>
</dbReference>
<evidence type="ECO:0000313" key="1">
    <source>
        <dbReference type="EMBL" id="SFM62655.1"/>
    </source>
</evidence>
<reference evidence="2" key="1">
    <citation type="submission" date="2016-10" db="EMBL/GenBank/DDBJ databases">
        <authorList>
            <person name="Varghese N."/>
            <person name="Submissions S."/>
        </authorList>
    </citation>
    <scope>NUCLEOTIDE SEQUENCE [LARGE SCALE GENOMIC DNA]</scope>
    <source>
        <strain evidence="2">BL36</strain>
    </source>
</reference>
<dbReference type="AlphaFoldDB" id="A0A1I4SDW5"/>
<dbReference type="EMBL" id="FOTK01000041">
    <property type="protein sequence ID" value="SFM62655.1"/>
    <property type="molecule type" value="Genomic_DNA"/>
</dbReference>
<dbReference type="PROSITE" id="PS51257">
    <property type="entry name" value="PROKAR_LIPOPROTEIN"/>
    <property type="match status" value="1"/>
</dbReference>
<protein>
    <submittedName>
        <fullName evidence="1">Uncharacterized protein</fullName>
    </submittedName>
</protein>
<name>A0A1I4SDW5_9HYPH</name>
<proteinExistence type="predicted"/>